<reference evidence="2" key="1">
    <citation type="journal article" date="2020" name="Stud. Mycol.">
        <title>101 Dothideomycetes genomes: a test case for predicting lifestyles and emergence of pathogens.</title>
        <authorList>
            <person name="Haridas S."/>
            <person name="Albert R."/>
            <person name="Binder M."/>
            <person name="Bloem J."/>
            <person name="Labutti K."/>
            <person name="Salamov A."/>
            <person name="Andreopoulos B."/>
            <person name="Baker S."/>
            <person name="Barry K."/>
            <person name="Bills G."/>
            <person name="Bluhm B."/>
            <person name="Cannon C."/>
            <person name="Castanera R."/>
            <person name="Culley D."/>
            <person name="Daum C."/>
            <person name="Ezra D."/>
            <person name="Gonzalez J."/>
            <person name="Henrissat B."/>
            <person name="Kuo A."/>
            <person name="Liang C."/>
            <person name="Lipzen A."/>
            <person name="Lutzoni F."/>
            <person name="Magnuson J."/>
            <person name="Mondo S."/>
            <person name="Nolan M."/>
            <person name="Ohm R."/>
            <person name="Pangilinan J."/>
            <person name="Park H.-J."/>
            <person name="Ramirez L."/>
            <person name="Alfaro M."/>
            <person name="Sun H."/>
            <person name="Tritt A."/>
            <person name="Yoshinaga Y."/>
            <person name="Zwiers L.-H."/>
            <person name="Turgeon B."/>
            <person name="Goodwin S."/>
            <person name="Spatafora J."/>
            <person name="Crous P."/>
            <person name="Grigoriev I."/>
        </authorList>
    </citation>
    <scope>NUCLEOTIDE SEQUENCE</scope>
    <source>
        <strain evidence="2">CBS 121410</strain>
    </source>
</reference>
<evidence type="ECO:0000256" key="1">
    <source>
        <dbReference type="SAM" id="MobiDB-lite"/>
    </source>
</evidence>
<dbReference type="AlphaFoldDB" id="A0A9P4HW64"/>
<gene>
    <name evidence="2" type="ORF">K490DRAFT_66914</name>
</gene>
<feature type="compositionally biased region" description="Polar residues" evidence="1">
    <location>
        <begin position="287"/>
        <end position="297"/>
    </location>
</feature>
<feature type="region of interest" description="Disordered" evidence="1">
    <location>
        <begin position="286"/>
        <end position="328"/>
    </location>
</feature>
<dbReference type="EMBL" id="ML978725">
    <property type="protein sequence ID" value="KAF2086360.1"/>
    <property type="molecule type" value="Genomic_DNA"/>
</dbReference>
<comment type="caution">
    <text evidence="2">The sequence shown here is derived from an EMBL/GenBank/DDBJ whole genome shotgun (WGS) entry which is preliminary data.</text>
</comment>
<feature type="compositionally biased region" description="Basic and acidic residues" evidence="1">
    <location>
        <begin position="301"/>
        <end position="315"/>
    </location>
</feature>
<accession>A0A9P4HW64</accession>
<sequence length="328" mass="37369">MKAPRKIPLFDNSLKKAIEAVHPDMKSTSTLEDVYSQAHHHMIVAQLSECNDINSFLRIAYTCFKQPSPAHNVRVLSDYLIRNVYHFHSRGVSYDELLAAVHTIRFRLVDQGLELPQSLLIVGVVLAGGHSEHLWTEWELWLKNRASTQLTAADSANTPKRFVRSDGSLDLQTWIDLCFVDCFISLSDWEKAWAVVSHSKIAPEMLSRGSLDQLIEHSEHEPADYWKSSGDLLRDLYARKLHAIEKSLGVKWVWKEDEGMGWHVIDIGRENVFESASIELEKLATPEATSDEISPQFFTPVEDRKEVPPKKEKDVIGSSGDSWLDDYM</sequence>
<protein>
    <submittedName>
        <fullName evidence="2">Uncharacterized protein</fullName>
    </submittedName>
</protein>
<dbReference type="Proteomes" id="UP000799776">
    <property type="component" value="Unassembled WGS sequence"/>
</dbReference>
<proteinExistence type="predicted"/>
<evidence type="ECO:0000313" key="3">
    <source>
        <dbReference type="Proteomes" id="UP000799776"/>
    </source>
</evidence>
<organism evidence="2 3">
    <name type="scientific">Saccharata proteae CBS 121410</name>
    <dbReference type="NCBI Taxonomy" id="1314787"/>
    <lineage>
        <taxon>Eukaryota</taxon>
        <taxon>Fungi</taxon>
        <taxon>Dikarya</taxon>
        <taxon>Ascomycota</taxon>
        <taxon>Pezizomycotina</taxon>
        <taxon>Dothideomycetes</taxon>
        <taxon>Dothideomycetes incertae sedis</taxon>
        <taxon>Botryosphaeriales</taxon>
        <taxon>Saccharataceae</taxon>
        <taxon>Saccharata</taxon>
    </lineage>
</organism>
<keyword evidence="3" id="KW-1185">Reference proteome</keyword>
<name>A0A9P4HW64_9PEZI</name>
<evidence type="ECO:0000313" key="2">
    <source>
        <dbReference type="EMBL" id="KAF2086360.1"/>
    </source>
</evidence>